<dbReference type="Proteomes" id="UP001301958">
    <property type="component" value="Unassembled WGS sequence"/>
</dbReference>
<dbReference type="Gene3D" id="3.30.300.30">
    <property type="match status" value="1"/>
</dbReference>
<accession>A0AAN6YP17</accession>
<sequence>MSGNFPAQSSFGENIRQILKKTTERAMADDVPVGNEPIAVVGSACRFPGNVHSPSELWNLLQNPRDLLQKVPETRFNIDKFYHPDGNHNGTSNVQHSYFLAQDPRHFDANFFGIKPLEANAIDPQQRLLLEVAYEALESAGLPLNKVKGTKTGVFVGLMTEDYSNIVARDLQNVPTYFASGTARSIVSNRLSYVFDLRGPSMTIDTACSSSLVAIHLAVQSLRAGESVCCLVGGSNLLLSPEQYIAGTRLKLFSAEGRSRMWDKGANGYGRGEGVAVLVLKTLSRAVQDGDHIECIIRETGVNQDGSTKGITMPSALAQIQLVRDTYVKAGLDINNALHHRPQYFEAHGTGTAAGDPIEAEAIDAIFQSRPQPLFVGSIKTVLGHSESTAGIAGVLKASLALQHNVVPPNMLFTDLNPRVRPFYTNLVIPQAQKPWPAIPQGQPRRASVNSFGFGGTNAHAIIESSPFREPDSLDETDCMTCFNFSAASDTALLSTLSKYARFIRENPGISLRDLSWTLNTRRSTFSSRISVVALKAEDLIQQLTEDGLGNSIHHASPVQPNDSRLPRILGVFTGQGAQWASMGIHLLHCSVVARSSFEKLQASLDTLPLGNAPRWRLQEELEKPPSLSRIGKAEFSQPLSTAVQIALVDLLTCAGIKLHAVIGHSSGEIAAAYAAGYISAESAIRIAYFRGHVLSTPDSNKLPEGRMLAVGTTHEDAKELIELPFFGGRLSIAAYNSPESVTLAGDVDDIYDAKEILEDEKKFARNLKVNKAYHSPRHMGPYAAAYMSALTNCNVTILNRQNDQRRERRPVWISTVTGKPITSADMNRLTAAYWADNMVKPVLFSQAVAFAANHGFRPLDTFIDIGPHPALKQPTQDTILSVCGKDVPSIATLQRGNNDALAFISTLGNLWKLFGDGVVDFGAFDRAHYGHAQSSRPPKVLKNLPRYSWNYGRRYWHEGRYSRAFRTVGDVPHSLLGTWCSEDGTTNQWRYRNYLSVRTLPWLAQHRIQGQKVFPAAGYVACVVEAIAKRYHPESVLMIEFADVRIGKAILLPEDDAAMVETLLSIELTKTKVDNSDSFDELKFTFHSEDQTKTHSIKMVENACGRVRVVRGEQVQEPLLPPPAFFGSVEFVEVDHERFYTTAREAGYGYDGVFDGLRNARRKVNESMGDVILPTGDDDLIIHPGVLDCALQSLLLAFSYPGDGRLRSLYLPTRIHLIRIDLAAWIGLRHSTDKSLSVRSNVEPMGLAKMVGDVDVYMSTTKTQTILQLQGLQCTPLVACTPQNDVTMFFETTWEPESISSRGIDWSECHIDTQFAFLLERVACYYLAKIGDLFRRGRRKKDGIPGHYLRFLQYVERCLEWVGSGTHPWAKKEWLHQGLVAHADIEGTMAQHPTSIDLRLIKTVGEAMIDSLEKEGKDVNMLKIMTKDNLLDEFYRDALGMDVHLKEISRLVKQLSGKHGHMEILEIGAGTGATTEHILRGLGESFRSYTFTDISPGFFDKARSMFTSDKMNFATLDLNTPIEKQGFNLGSYDLVIASLVLHATSNLKDSLAAIRKLLRPLGYLVLLEITDNTPLRFGLIFGGIPGWWSGNKGDGRQFSPCVTVSVWEDMMSLTGFSKLVAVMEGGPNMPIPLSVIVTQAIDHRAQFLLEPLRSRAEGLGLGRFTIIGGQSLEIGEGLKKALLKHYSEVQLVSSLSSLPLPHSGSVISMTDFGDASSVFENLSEINYTALQALLTQSKTLIWVTSGAQARYPHKQMFTGLWRSVALEMTNIRTQMIDFDNSSDFNYELVVKQLLQVDAYGAWEEEGGSQEILWSIEPELMVQHGNVLLPRLRVSETRNDRYNSTRRTTSRPLRAGETLTILDTSIKARLAFQVSSQPDGARVGKGGGIKLLQSIVNPVAVTHTMRGFISIGVHNDSQKPVIVLSDTLESIIWTSPNLVVPASADMEQSVEIMMKLYAQLQARDILQRSLEGRKIIVVLSPNKELGLALTVLATSHGVKLVLLTTDQSTVKLGHPWTYLHPLSTRKMVAKLLPGSLSEVFVYTRCNIQETLPDGIERILYDDLVVGLHHMDLTPETVRQVSANLDAAWLEYLETFQQETRSASIPRVTIDEITSSNTPMVSGGHPVIMSWQDEVPLQVPICPASTLVVFNPDRTYWLVGLTGGLGMSLCQWMASRGARNIAISSRNPVLDETWTREVASSGCTVRGFVGDITDRESVRDVHREITRSMPPIAGVAQGAMVLEDSLFQDLQLNQFERNIKPKVDGSIYLDEIFSDKPLEFFVFFSSVAYVAGNVGQSAYSAANAFMTGLAGSRRRRGLSASVVHIGAVLGNGYVTRELTSEKQMALHRAGYAFLSEQDFCEVFAEGILASTSLDDYEVTTGLRVDGEGLESAKWAANPRFQHLLSKTNSPAAMTSNTDSSNILVSLSKLVSQATTRELVHDILEEGIVAKVRRILQIDQQRSILTMSLDELGVDSLVALELQSWFRKEIGIDMPVLKILNSSLVCRLIESAEVLVCQDRLAPQETPLDALEGEISPVAMTPETSATPTTEACLTPDTTTSEFSWLPESDVQSTPRLGFERIVPLSFGQARFWFLRSLVEDKTAFNITAAVYLRGSIDTDRLGEALQNVGHRHEALRTAFINDPSDKTNPIQSILPSVVPALQRRRVATDDGVKGAIRALETHEYDLEKGETFQLHLLTLSEKSHWLLFGYHHIVLDGIGFQIFFADLQKAYDGTLDTNGADILQYPDYSIRQRKEHEENLWKEDLEYWHRQFAVTPPVLPLLSLSLRSPATRPDAASFNTHSASFRLDDHLSRRISQCCQRFRVRPFHFYAAVYSVLLFRHTNNAVKDFCIGVADANRKDVDVLHSLGLFLNLLPLRFGLHEDQTFLELLSSTKTTIEGAYSHSRPPFDIILNQVNAPRSVCHTPLFQTFLNYRQNVQETRQFCGCEAEGELISSGRHAYDVSLDIIDNSVSGNNRENLAILSVNADLYTAEDAEILQRSYLSLLEGFTNDPAGRIVKPRLYLEEDALQSVTVGVGPEQPSAWGGTLVDRITHMAEKYAERVALTDGLVMSLTYAEMMDQVCTLCQHLKKLGVRRGYCVGVCQSPGPGWICSMLAVLCTGAACVPLDSGIGMARLSEIINDCKSNVIIVDDITLEQHPLSGTQVIIFNYSDVSTNGSRRDTIQGPGSQATLSDPAFIIYTSGSTGKPKGVVLTQSAYKNFFEFTPPRWGVEEGVELKILQQSSYAFDMSLLQIFTSLCYGGTLIVLDGFRRRDPVAICDTIFSQNVTMTLATPTEYMSWIPHMRGTVTELRKSQWKCAMTGGEPLTIGLLEGLSSLGIPGMSAVNCYGPTETTIGCADRVIHLETNKSFNDLDFGSLDILPNYSVYIVDDNLTPVPVGVLGQILIGGAGVAQAYFNEPTLTAQLFPSNLWASAYFWDMGWTALHLSGDRGRLLADGRLVIHGRMEGSTQVKLRGIRIDLEEVETAIVTSCSKIQRAVVSLRKDGETAVEFLVAFLVLSAPIDPNIDARSLIRGFSLPQYMWPSVAIVMDHIPMTTSGKLDRTTVQHISLASEGETNFAASSNYSVEALTQSEESMLLLWKEVLPRDPTSLQRQWTAATDFFQAGGTSLTLASLQVLIQSRRQVPIMLRQLFESVTLGQMTALVDKLDHGFYSSPALETVNWELEATILVPKAGQSSSPGIPVRSTERIIILTGSSGFLGREILTQLLYSRPEISQIHCIAVRNPSKHLTHPKVIIHQGDLSQPNLGLDSFTAQALFSPPQAVVIHASSDVSFLKSYSTLKQTNVFSTKELIRLCYPCQIPIHFISSASVARLTNKPEFGPESVREYVPDAQKKMIEGYTATKWVSEVLLENAAKELDMQVAIHRPSSITGRSDGGKDLMGELVRIAGNIGAVPDLGESEGWMDFVSVESVAGRIIGEVMKDIKGKGKAGGGVRYVHECGEVEVRIRDIGGSELVDGKEIKILRVSEWVKSAEEAGLDGMLSEYLRWAVGAGIRGSVIFPRLLKEF</sequence>
<dbReference type="InterPro" id="IPR016035">
    <property type="entry name" value="Acyl_Trfase/lysoPLipase"/>
</dbReference>
<dbReference type="InterPro" id="IPR001227">
    <property type="entry name" value="Ac_transferase_dom_sf"/>
</dbReference>
<dbReference type="GO" id="GO:0008168">
    <property type="term" value="F:methyltransferase activity"/>
    <property type="evidence" value="ECO:0007669"/>
    <property type="project" value="UniProtKB-KW"/>
</dbReference>
<dbReference type="InterPro" id="IPR057326">
    <property type="entry name" value="KR_dom"/>
</dbReference>
<dbReference type="InterPro" id="IPR020806">
    <property type="entry name" value="PKS_PP-bd"/>
</dbReference>
<dbReference type="InterPro" id="IPR029063">
    <property type="entry name" value="SAM-dependent_MTases_sf"/>
</dbReference>
<dbReference type="InterPro" id="IPR016039">
    <property type="entry name" value="Thiolase-like"/>
</dbReference>
<evidence type="ECO:0000256" key="3">
    <source>
        <dbReference type="ARBA" id="ARBA00022598"/>
    </source>
</evidence>
<dbReference type="Gene3D" id="3.40.366.10">
    <property type="entry name" value="Malonyl-Coenzyme A Acyl Carrier Protein, domain 2"/>
    <property type="match status" value="1"/>
</dbReference>
<comment type="caution">
    <text evidence="13">The sequence shown here is derived from an EMBL/GenBank/DDBJ whole genome shotgun (WGS) entry which is preliminary data.</text>
</comment>
<name>A0AAN6YP17_9PEZI</name>
<feature type="domain" description="Ketosynthase family 3 (KS3)" evidence="11">
    <location>
        <begin position="35"/>
        <end position="465"/>
    </location>
</feature>
<keyword evidence="5 13" id="KW-0808">Transferase</keyword>
<dbReference type="SUPFAM" id="SSF52151">
    <property type="entry name" value="FabD/lysophospholipase-like"/>
    <property type="match status" value="1"/>
</dbReference>
<dbReference type="InterPro" id="IPR042104">
    <property type="entry name" value="PKS_dehydratase_sf"/>
</dbReference>
<dbReference type="CDD" id="cd19532">
    <property type="entry name" value="C_PKS-NRPS"/>
    <property type="match status" value="1"/>
</dbReference>
<dbReference type="SUPFAM" id="SSF47336">
    <property type="entry name" value="ACP-like"/>
    <property type="match status" value="2"/>
</dbReference>
<dbReference type="InterPro" id="IPR001242">
    <property type="entry name" value="Condensation_dom"/>
</dbReference>
<dbReference type="Pfam" id="PF00698">
    <property type="entry name" value="Acyl_transf_1"/>
    <property type="match status" value="1"/>
</dbReference>
<dbReference type="SUPFAM" id="SSF56801">
    <property type="entry name" value="Acetyl-CoA synthetase-like"/>
    <property type="match status" value="1"/>
</dbReference>
<dbReference type="Pfam" id="PF08242">
    <property type="entry name" value="Methyltransf_12"/>
    <property type="match status" value="1"/>
</dbReference>
<dbReference type="GO" id="GO:0016787">
    <property type="term" value="F:hydrolase activity"/>
    <property type="evidence" value="ECO:0007669"/>
    <property type="project" value="UniProtKB-KW"/>
</dbReference>
<dbReference type="CDD" id="cd05930">
    <property type="entry name" value="A_NRPS"/>
    <property type="match status" value="1"/>
</dbReference>
<evidence type="ECO:0000256" key="8">
    <source>
        <dbReference type="ARBA" id="ARBA00023268"/>
    </source>
</evidence>
<dbReference type="Gene3D" id="3.30.559.30">
    <property type="entry name" value="Nonribosomal peptide synthetase, condensation domain"/>
    <property type="match status" value="1"/>
</dbReference>
<dbReference type="Pfam" id="PF00550">
    <property type="entry name" value="PP-binding"/>
    <property type="match status" value="2"/>
</dbReference>
<dbReference type="InterPro" id="IPR036291">
    <property type="entry name" value="NAD(P)-bd_dom_sf"/>
</dbReference>
<dbReference type="CDD" id="cd00833">
    <property type="entry name" value="PKS"/>
    <property type="match status" value="1"/>
</dbReference>
<dbReference type="InterPro" id="IPR013968">
    <property type="entry name" value="PKS_KR"/>
</dbReference>
<keyword evidence="7" id="KW-0560">Oxidoreductase</keyword>
<dbReference type="InterPro" id="IPR014031">
    <property type="entry name" value="Ketoacyl_synth_C"/>
</dbReference>
<dbReference type="SMART" id="SM00822">
    <property type="entry name" value="PKS_KR"/>
    <property type="match status" value="1"/>
</dbReference>
<dbReference type="PROSITE" id="PS00606">
    <property type="entry name" value="KS3_1"/>
    <property type="match status" value="1"/>
</dbReference>
<dbReference type="GO" id="GO:0032259">
    <property type="term" value="P:methylation"/>
    <property type="evidence" value="ECO:0007669"/>
    <property type="project" value="UniProtKB-KW"/>
</dbReference>
<dbReference type="GO" id="GO:0016491">
    <property type="term" value="F:oxidoreductase activity"/>
    <property type="evidence" value="ECO:0007669"/>
    <property type="project" value="UniProtKB-KW"/>
</dbReference>
<organism evidence="13 14">
    <name type="scientific">Podospora fimiseda</name>
    <dbReference type="NCBI Taxonomy" id="252190"/>
    <lineage>
        <taxon>Eukaryota</taxon>
        <taxon>Fungi</taxon>
        <taxon>Dikarya</taxon>
        <taxon>Ascomycota</taxon>
        <taxon>Pezizomycotina</taxon>
        <taxon>Sordariomycetes</taxon>
        <taxon>Sordariomycetidae</taxon>
        <taxon>Sordariales</taxon>
        <taxon>Podosporaceae</taxon>
        <taxon>Podospora</taxon>
    </lineage>
</organism>
<dbReference type="InterPro" id="IPR049900">
    <property type="entry name" value="PKS_mFAS_DH"/>
</dbReference>
<dbReference type="InterPro" id="IPR036736">
    <property type="entry name" value="ACP-like_sf"/>
</dbReference>
<dbReference type="PROSITE" id="PS52004">
    <property type="entry name" value="KS3_2"/>
    <property type="match status" value="1"/>
</dbReference>
<dbReference type="EMBL" id="MU865480">
    <property type="protein sequence ID" value="KAK4222296.1"/>
    <property type="molecule type" value="Genomic_DNA"/>
</dbReference>
<feature type="active site" description="Proton acceptor; for dehydratase activity" evidence="9">
    <location>
        <position position="1007"/>
    </location>
</feature>
<dbReference type="InterPro" id="IPR050091">
    <property type="entry name" value="PKS_NRPS_Biosynth_Enz"/>
</dbReference>
<dbReference type="Pfam" id="PF00501">
    <property type="entry name" value="AMP-binding"/>
    <property type="match status" value="1"/>
</dbReference>
<dbReference type="SUPFAM" id="SSF51735">
    <property type="entry name" value="NAD(P)-binding Rossmann-fold domains"/>
    <property type="match status" value="2"/>
</dbReference>
<feature type="region of interest" description="C-terminal hotdog fold" evidence="9">
    <location>
        <begin position="1131"/>
        <end position="1284"/>
    </location>
</feature>
<dbReference type="InterPro" id="IPR009081">
    <property type="entry name" value="PP-bd_ACP"/>
</dbReference>
<evidence type="ECO:0000256" key="9">
    <source>
        <dbReference type="PROSITE-ProRule" id="PRU01363"/>
    </source>
</evidence>
<dbReference type="SUPFAM" id="SSF53335">
    <property type="entry name" value="S-adenosyl-L-methionine-dependent methyltransferases"/>
    <property type="match status" value="1"/>
</dbReference>
<dbReference type="InterPro" id="IPR020841">
    <property type="entry name" value="PKS_Beta-ketoAc_synthase_dom"/>
</dbReference>
<dbReference type="CDD" id="cd02440">
    <property type="entry name" value="AdoMet_MTases"/>
    <property type="match status" value="1"/>
</dbReference>
<dbReference type="InterPro" id="IPR000873">
    <property type="entry name" value="AMP-dep_synth/lig_dom"/>
</dbReference>
<dbReference type="InterPro" id="IPR013217">
    <property type="entry name" value="Methyltransf_12"/>
</dbReference>
<evidence type="ECO:0000256" key="4">
    <source>
        <dbReference type="ARBA" id="ARBA00022603"/>
    </source>
</evidence>
<dbReference type="GO" id="GO:0004312">
    <property type="term" value="F:fatty acid synthase activity"/>
    <property type="evidence" value="ECO:0007669"/>
    <property type="project" value="TreeGrafter"/>
</dbReference>
<dbReference type="InterPro" id="IPR042099">
    <property type="entry name" value="ANL_N_sf"/>
</dbReference>
<dbReference type="Gene3D" id="3.40.47.10">
    <property type="match status" value="1"/>
</dbReference>
<dbReference type="SMART" id="SM00823">
    <property type="entry name" value="PKS_PP"/>
    <property type="match status" value="1"/>
</dbReference>
<feature type="domain" description="Carrier" evidence="10">
    <location>
        <begin position="2437"/>
        <end position="2514"/>
    </location>
</feature>
<dbReference type="InterPro" id="IPR013120">
    <property type="entry name" value="FAR_NAD-bd"/>
</dbReference>
<keyword evidence="6" id="KW-0677">Repeat</keyword>
<dbReference type="PROSITE" id="PS50075">
    <property type="entry name" value="CARRIER"/>
    <property type="match status" value="2"/>
</dbReference>
<dbReference type="Gene3D" id="3.10.129.110">
    <property type="entry name" value="Polyketide synthase dehydratase"/>
    <property type="match status" value="1"/>
</dbReference>
<feature type="region of interest" description="N-terminal hotdog fold" evidence="9">
    <location>
        <begin position="974"/>
        <end position="1115"/>
    </location>
</feature>
<dbReference type="SMART" id="SM00825">
    <property type="entry name" value="PKS_KS"/>
    <property type="match status" value="1"/>
</dbReference>
<dbReference type="SMART" id="SM00826">
    <property type="entry name" value="PKS_DH"/>
    <property type="match status" value="1"/>
</dbReference>
<evidence type="ECO:0000259" key="10">
    <source>
        <dbReference type="PROSITE" id="PS50075"/>
    </source>
</evidence>
<evidence type="ECO:0000259" key="11">
    <source>
        <dbReference type="PROSITE" id="PS52004"/>
    </source>
</evidence>
<dbReference type="Pfam" id="PF22621">
    <property type="entry name" value="CurL-like_PKS_C"/>
    <property type="match status" value="1"/>
</dbReference>
<dbReference type="GO" id="GO:0016874">
    <property type="term" value="F:ligase activity"/>
    <property type="evidence" value="ECO:0007669"/>
    <property type="project" value="UniProtKB-KW"/>
</dbReference>
<dbReference type="SUPFAM" id="SSF55048">
    <property type="entry name" value="Probable ACP-binding domain of malonyl-CoA ACP transacylase"/>
    <property type="match status" value="1"/>
</dbReference>
<dbReference type="Gene3D" id="3.40.50.150">
    <property type="entry name" value="Vaccinia Virus protein VP39"/>
    <property type="match status" value="1"/>
</dbReference>
<dbReference type="InterPro" id="IPR020845">
    <property type="entry name" value="AMP-binding_CS"/>
</dbReference>
<dbReference type="Gene3D" id="3.40.50.12780">
    <property type="entry name" value="N-terminal domain of ligase-like"/>
    <property type="match status" value="1"/>
</dbReference>
<evidence type="ECO:0000313" key="14">
    <source>
        <dbReference type="Proteomes" id="UP001301958"/>
    </source>
</evidence>
<dbReference type="PROSITE" id="PS52019">
    <property type="entry name" value="PKS_MFAS_DH"/>
    <property type="match status" value="1"/>
</dbReference>
<dbReference type="Gene3D" id="3.40.50.720">
    <property type="entry name" value="NAD(P)-binding Rossmann-like Domain"/>
    <property type="match status" value="3"/>
</dbReference>
<dbReference type="InterPro" id="IPR014043">
    <property type="entry name" value="Acyl_transferase_dom"/>
</dbReference>
<dbReference type="Gene3D" id="3.30.559.10">
    <property type="entry name" value="Chloramphenicol acetyltransferase-like domain"/>
    <property type="match status" value="1"/>
</dbReference>
<dbReference type="Pfam" id="PF14765">
    <property type="entry name" value="PS-DH"/>
    <property type="match status" value="1"/>
</dbReference>
<dbReference type="InterPro" id="IPR020807">
    <property type="entry name" value="PKS_DH"/>
</dbReference>
<dbReference type="InterPro" id="IPR014030">
    <property type="entry name" value="Ketoacyl_synth_N"/>
</dbReference>
<keyword evidence="3" id="KW-0436">Ligase</keyword>
<dbReference type="Pfam" id="PF08659">
    <property type="entry name" value="KR"/>
    <property type="match status" value="1"/>
</dbReference>
<evidence type="ECO:0000256" key="6">
    <source>
        <dbReference type="ARBA" id="ARBA00022737"/>
    </source>
</evidence>
<dbReference type="GO" id="GO:0006633">
    <property type="term" value="P:fatty acid biosynthetic process"/>
    <property type="evidence" value="ECO:0007669"/>
    <property type="project" value="InterPro"/>
</dbReference>
<dbReference type="GO" id="GO:0009403">
    <property type="term" value="P:toxin biosynthetic process"/>
    <property type="evidence" value="ECO:0007669"/>
    <property type="project" value="UniProtKB-ARBA"/>
</dbReference>
<dbReference type="InterPro" id="IPR016036">
    <property type="entry name" value="Malonyl_transacylase_ACP-bd"/>
</dbReference>
<dbReference type="InterPro" id="IPR023213">
    <property type="entry name" value="CAT-like_dom_sf"/>
</dbReference>
<keyword evidence="14" id="KW-1185">Reference proteome</keyword>
<dbReference type="Pfam" id="PF00109">
    <property type="entry name" value="ketoacyl-synt"/>
    <property type="match status" value="1"/>
</dbReference>
<dbReference type="InterPro" id="IPR049551">
    <property type="entry name" value="PKS_DH_C"/>
</dbReference>
<dbReference type="FunFam" id="3.40.47.10:FF:000019">
    <property type="entry name" value="Polyketide synthase type I"/>
    <property type="match status" value="1"/>
</dbReference>
<gene>
    <name evidence="13" type="ORF">QBC38DRAFT_504155</name>
</gene>
<feature type="domain" description="Carrier" evidence="10">
    <location>
        <begin position="3585"/>
        <end position="3666"/>
    </location>
</feature>
<dbReference type="SUPFAM" id="SSF53901">
    <property type="entry name" value="Thiolase-like"/>
    <property type="match status" value="1"/>
</dbReference>
<evidence type="ECO:0000256" key="1">
    <source>
        <dbReference type="ARBA" id="ARBA00022450"/>
    </source>
</evidence>
<evidence type="ECO:0000256" key="2">
    <source>
        <dbReference type="ARBA" id="ARBA00022553"/>
    </source>
</evidence>
<keyword evidence="2" id="KW-0597">Phosphoprotein</keyword>
<dbReference type="Gene3D" id="1.10.1200.10">
    <property type="entry name" value="ACP-like"/>
    <property type="match status" value="2"/>
</dbReference>
<reference evidence="13" key="1">
    <citation type="journal article" date="2023" name="Mol. Phylogenet. Evol.">
        <title>Genome-scale phylogeny and comparative genomics of the fungal order Sordariales.</title>
        <authorList>
            <person name="Hensen N."/>
            <person name="Bonometti L."/>
            <person name="Westerberg I."/>
            <person name="Brannstrom I.O."/>
            <person name="Guillou S."/>
            <person name="Cros-Aarteil S."/>
            <person name="Calhoun S."/>
            <person name="Haridas S."/>
            <person name="Kuo A."/>
            <person name="Mondo S."/>
            <person name="Pangilinan J."/>
            <person name="Riley R."/>
            <person name="LaButti K."/>
            <person name="Andreopoulos B."/>
            <person name="Lipzen A."/>
            <person name="Chen C."/>
            <person name="Yan M."/>
            <person name="Daum C."/>
            <person name="Ng V."/>
            <person name="Clum A."/>
            <person name="Steindorff A."/>
            <person name="Ohm R.A."/>
            <person name="Martin F."/>
            <person name="Silar P."/>
            <person name="Natvig D.O."/>
            <person name="Lalanne C."/>
            <person name="Gautier V."/>
            <person name="Ament-Velasquez S.L."/>
            <person name="Kruys A."/>
            <person name="Hutchinson M.I."/>
            <person name="Powell A.J."/>
            <person name="Barry K."/>
            <person name="Miller A.N."/>
            <person name="Grigoriev I.V."/>
            <person name="Debuchy R."/>
            <person name="Gladieux P."/>
            <person name="Hiltunen Thoren M."/>
            <person name="Johannesson H."/>
        </authorList>
    </citation>
    <scope>NUCLEOTIDE SEQUENCE</scope>
    <source>
        <strain evidence="13">CBS 990.96</strain>
    </source>
</reference>
<evidence type="ECO:0000313" key="13">
    <source>
        <dbReference type="EMBL" id="KAK4222296.1"/>
    </source>
</evidence>
<dbReference type="Pfam" id="PF02801">
    <property type="entry name" value="Ketoacyl-synt_C"/>
    <property type="match status" value="1"/>
</dbReference>
<reference evidence="13" key="2">
    <citation type="submission" date="2023-05" db="EMBL/GenBank/DDBJ databases">
        <authorList>
            <consortium name="Lawrence Berkeley National Laboratory"/>
            <person name="Steindorff A."/>
            <person name="Hensen N."/>
            <person name="Bonometti L."/>
            <person name="Westerberg I."/>
            <person name="Brannstrom I.O."/>
            <person name="Guillou S."/>
            <person name="Cros-Aarteil S."/>
            <person name="Calhoun S."/>
            <person name="Haridas S."/>
            <person name="Kuo A."/>
            <person name="Mondo S."/>
            <person name="Pangilinan J."/>
            <person name="Riley R."/>
            <person name="Labutti K."/>
            <person name="Andreopoulos B."/>
            <person name="Lipzen A."/>
            <person name="Chen C."/>
            <person name="Yanf M."/>
            <person name="Daum C."/>
            <person name="Ng V."/>
            <person name="Clum A."/>
            <person name="Ohm R."/>
            <person name="Martin F."/>
            <person name="Silar P."/>
            <person name="Natvig D."/>
            <person name="Lalanne C."/>
            <person name="Gautier V."/>
            <person name="Ament-Velasquez S.L."/>
            <person name="Kruys A."/>
            <person name="Hutchinson M.I."/>
            <person name="Powell A.J."/>
            <person name="Barry K."/>
            <person name="Miller A.N."/>
            <person name="Grigoriev I.V."/>
            <person name="Debuchy R."/>
            <person name="Gladieux P."/>
            <person name="Thoren M.H."/>
            <person name="Johannesson H."/>
        </authorList>
    </citation>
    <scope>NUCLEOTIDE SEQUENCE</scope>
    <source>
        <strain evidence="13">CBS 990.96</strain>
    </source>
</reference>
<dbReference type="InterPro" id="IPR018201">
    <property type="entry name" value="Ketoacyl_synth_AS"/>
</dbReference>
<dbReference type="PROSITE" id="PS00455">
    <property type="entry name" value="AMP_BINDING"/>
    <property type="match status" value="1"/>
</dbReference>
<dbReference type="InterPro" id="IPR045851">
    <property type="entry name" value="AMP-bd_C_sf"/>
</dbReference>
<dbReference type="GO" id="GO:0031177">
    <property type="term" value="F:phosphopantetheine binding"/>
    <property type="evidence" value="ECO:0007669"/>
    <property type="project" value="InterPro"/>
</dbReference>
<evidence type="ECO:0000256" key="5">
    <source>
        <dbReference type="ARBA" id="ARBA00022679"/>
    </source>
</evidence>
<dbReference type="PANTHER" id="PTHR43775:SF20">
    <property type="entry name" value="HYBRID PKS-NRPS SYNTHETASE APDA"/>
    <property type="match status" value="1"/>
</dbReference>
<keyword evidence="4" id="KW-0489">Methyltransferase</keyword>
<dbReference type="Pfam" id="PF00668">
    <property type="entry name" value="Condensation"/>
    <property type="match status" value="1"/>
</dbReference>
<dbReference type="InterPro" id="IPR049552">
    <property type="entry name" value="PKS_DH_N"/>
</dbReference>
<evidence type="ECO:0000256" key="7">
    <source>
        <dbReference type="ARBA" id="ARBA00023002"/>
    </source>
</evidence>
<keyword evidence="8" id="KW-0511">Multifunctional enzyme</keyword>
<keyword evidence="13" id="KW-0378">Hydrolase</keyword>
<feature type="domain" description="PKS/mFAS DH" evidence="12">
    <location>
        <begin position="974"/>
        <end position="1284"/>
    </location>
</feature>
<dbReference type="GO" id="GO:0004315">
    <property type="term" value="F:3-oxoacyl-[acyl-carrier-protein] synthase activity"/>
    <property type="evidence" value="ECO:0007669"/>
    <property type="project" value="InterPro"/>
</dbReference>
<evidence type="ECO:0000259" key="12">
    <source>
        <dbReference type="PROSITE" id="PS52019"/>
    </source>
</evidence>
<keyword evidence="1" id="KW-0596">Phosphopantetheine</keyword>
<proteinExistence type="predicted"/>
<dbReference type="SUPFAM" id="SSF52777">
    <property type="entry name" value="CoA-dependent acyltransferases"/>
    <property type="match status" value="2"/>
</dbReference>
<dbReference type="Pfam" id="PF07993">
    <property type="entry name" value="NAD_binding_4"/>
    <property type="match status" value="1"/>
</dbReference>
<dbReference type="PANTHER" id="PTHR43775">
    <property type="entry name" value="FATTY ACID SYNTHASE"/>
    <property type="match status" value="1"/>
</dbReference>
<protein>
    <submittedName>
        <fullName evidence="13">Acyl transferase/acyl hydrolase/lysophospholipase</fullName>
    </submittedName>
</protein>
<dbReference type="SMART" id="SM00827">
    <property type="entry name" value="PKS_AT"/>
    <property type="match status" value="1"/>
</dbReference>
<feature type="active site" description="Proton donor; for dehydratase activity" evidence="9">
    <location>
        <position position="1189"/>
    </location>
</feature>
<dbReference type="Pfam" id="PF21089">
    <property type="entry name" value="PKS_DH_N"/>
    <property type="match status" value="1"/>
</dbReference>